<name>A0A6G7PUV5_9BACT</name>
<proteinExistence type="predicted"/>
<dbReference type="RefSeq" id="WP_166031679.1">
    <property type="nucleotide sequence ID" value="NZ_CP048877.1"/>
</dbReference>
<evidence type="ECO:0000313" key="2">
    <source>
        <dbReference type="Proteomes" id="UP000502179"/>
    </source>
</evidence>
<organism evidence="1 2">
    <name type="scientific">Thermosulfuriphilus ammonigenes</name>
    <dbReference type="NCBI Taxonomy" id="1936021"/>
    <lineage>
        <taxon>Bacteria</taxon>
        <taxon>Pseudomonadati</taxon>
        <taxon>Thermodesulfobacteriota</taxon>
        <taxon>Thermodesulfobacteria</taxon>
        <taxon>Thermodesulfobacteriales</taxon>
        <taxon>Thermodesulfobacteriaceae</taxon>
        <taxon>Thermosulfuriphilus</taxon>
    </lineage>
</organism>
<dbReference type="EMBL" id="CP048877">
    <property type="protein sequence ID" value="QIJ71459.1"/>
    <property type="molecule type" value="Genomic_DNA"/>
</dbReference>
<keyword evidence="2" id="KW-1185">Reference proteome</keyword>
<dbReference type="AlphaFoldDB" id="A0A6G7PUV5"/>
<reference evidence="1 2" key="1">
    <citation type="submission" date="2020-02" db="EMBL/GenBank/DDBJ databases">
        <title>Genome analysis of Thermosulfuriphilus ammonigenes ST65T, an anaerobic thermophilic chemolithoautotrophic bacterium isolated from a deep-sea hydrothermal vent.</title>
        <authorList>
            <person name="Slobodkina G."/>
            <person name="Allioux M."/>
            <person name="Merkel A."/>
            <person name="Alain K."/>
            <person name="Jebbar M."/>
            <person name="Slobodkin A."/>
        </authorList>
    </citation>
    <scope>NUCLEOTIDE SEQUENCE [LARGE SCALE GENOMIC DNA]</scope>
    <source>
        <strain evidence="1 2">ST65</strain>
    </source>
</reference>
<sequence length="100" mass="11811">MSKVVSITDKERARRGRVRRLEQIKEELLRFHGIDLDKLLSEEPAQSLTVEQFEDLTERILMTIDEFCEEFPQATVHDVLYTLENVKEIIRDNSVEFDSE</sequence>
<dbReference type="KEGG" id="tav:G4V39_03840"/>
<evidence type="ECO:0000313" key="1">
    <source>
        <dbReference type="EMBL" id="QIJ71459.1"/>
    </source>
</evidence>
<gene>
    <name evidence="1" type="ORF">G4V39_03840</name>
</gene>
<dbReference type="Proteomes" id="UP000502179">
    <property type="component" value="Chromosome"/>
</dbReference>
<accession>A0A6G7PUV5</accession>
<protein>
    <submittedName>
        <fullName evidence="1">Uncharacterized protein</fullName>
    </submittedName>
</protein>